<keyword evidence="2" id="KW-0175">Coiled coil</keyword>
<feature type="compositionally biased region" description="Basic residues" evidence="3">
    <location>
        <begin position="122"/>
        <end position="135"/>
    </location>
</feature>
<name>A0A168GDG9_MUCCL</name>
<dbReference type="InterPro" id="IPR051661">
    <property type="entry name" value="Actin_filament_regulator"/>
</dbReference>
<dbReference type="STRING" id="747725.A0A168GDG9"/>
<feature type="region of interest" description="Disordered" evidence="3">
    <location>
        <begin position="813"/>
        <end position="850"/>
    </location>
</feature>
<comment type="similarity">
    <text evidence="1">Belongs to the formin homology family. BNI1 subfamily.</text>
</comment>
<dbReference type="InterPro" id="IPR011989">
    <property type="entry name" value="ARM-like"/>
</dbReference>
<dbReference type="Gene3D" id="1.25.10.10">
    <property type="entry name" value="Leucine-rich Repeat Variant"/>
    <property type="match status" value="1"/>
</dbReference>
<feature type="domain" description="GBD/FH3" evidence="4">
    <location>
        <begin position="193"/>
        <end position="672"/>
    </location>
</feature>
<proteinExistence type="inferred from homology"/>
<comment type="caution">
    <text evidence="5">The sequence shown here is derived from an EMBL/GenBank/DDBJ whole genome shotgun (WGS) entry which is preliminary data.</text>
</comment>
<protein>
    <recommendedName>
        <fullName evidence="4">GBD/FH3 domain-containing protein</fullName>
    </recommendedName>
</protein>
<evidence type="ECO:0000256" key="3">
    <source>
        <dbReference type="SAM" id="MobiDB-lite"/>
    </source>
</evidence>
<dbReference type="GO" id="GO:0015629">
    <property type="term" value="C:actin cytoskeleton"/>
    <property type="evidence" value="ECO:0007669"/>
    <property type="project" value="UniProtKB-ARBA"/>
</dbReference>
<dbReference type="OrthoDB" id="1104827at2759"/>
<evidence type="ECO:0000313" key="5">
    <source>
        <dbReference type="EMBL" id="OAC97578.1"/>
    </source>
</evidence>
<dbReference type="GO" id="GO:0003779">
    <property type="term" value="F:actin binding"/>
    <property type="evidence" value="ECO:0007669"/>
    <property type="project" value="InterPro"/>
</dbReference>
<dbReference type="GO" id="GO:1903475">
    <property type="term" value="P:mitotic actomyosin contractile ring assembly"/>
    <property type="evidence" value="ECO:0007669"/>
    <property type="project" value="TreeGrafter"/>
</dbReference>
<dbReference type="PROSITE" id="PS51232">
    <property type="entry name" value="GBD_FH3"/>
    <property type="match status" value="1"/>
</dbReference>
<dbReference type="SUPFAM" id="SSF48371">
    <property type="entry name" value="ARM repeat"/>
    <property type="match status" value="1"/>
</dbReference>
<dbReference type="GO" id="GO:0051016">
    <property type="term" value="P:barbed-end actin filament capping"/>
    <property type="evidence" value="ECO:0007669"/>
    <property type="project" value="TreeGrafter"/>
</dbReference>
<dbReference type="InterPro" id="IPR010472">
    <property type="entry name" value="FH3_dom"/>
</dbReference>
<evidence type="ECO:0000256" key="1">
    <source>
        <dbReference type="ARBA" id="ARBA00037935"/>
    </source>
</evidence>
<dbReference type="InterPro" id="IPR014768">
    <property type="entry name" value="GBD/FH3_dom"/>
</dbReference>
<accession>A0A168GDG9</accession>
<dbReference type="InterPro" id="IPR010473">
    <property type="entry name" value="GTPase-bd"/>
</dbReference>
<feature type="compositionally biased region" description="Polar residues" evidence="3">
    <location>
        <begin position="167"/>
        <end position="188"/>
    </location>
</feature>
<feature type="compositionally biased region" description="Polar residues" evidence="3">
    <location>
        <begin position="137"/>
        <end position="149"/>
    </location>
</feature>
<organism evidence="5 6">
    <name type="scientific">Mucor lusitanicus CBS 277.49</name>
    <dbReference type="NCBI Taxonomy" id="747725"/>
    <lineage>
        <taxon>Eukaryota</taxon>
        <taxon>Fungi</taxon>
        <taxon>Fungi incertae sedis</taxon>
        <taxon>Mucoromycota</taxon>
        <taxon>Mucoromycotina</taxon>
        <taxon>Mucoromycetes</taxon>
        <taxon>Mucorales</taxon>
        <taxon>Mucorineae</taxon>
        <taxon>Mucoraceae</taxon>
        <taxon>Mucor</taxon>
    </lineage>
</organism>
<dbReference type="Pfam" id="PF06371">
    <property type="entry name" value="Drf_GBD"/>
    <property type="match status" value="1"/>
</dbReference>
<evidence type="ECO:0000313" key="6">
    <source>
        <dbReference type="Proteomes" id="UP000077051"/>
    </source>
</evidence>
<dbReference type="GO" id="GO:0051017">
    <property type="term" value="P:actin filament bundle assembly"/>
    <property type="evidence" value="ECO:0007669"/>
    <property type="project" value="TreeGrafter"/>
</dbReference>
<dbReference type="GO" id="GO:0043332">
    <property type="term" value="C:mating projection tip"/>
    <property type="evidence" value="ECO:0007669"/>
    <property type="project" value="TreeGrafter"/>
</dbReference>
<keyword evidence="6" id="KW-1185">Reference proteome</keyword>
<gene>
    <name evidence="5" type="ORF">MUCCIDRAFT_116309</name>
</gene>
<feature type="region of interest" description="Disordered" evidence="3">
    <location>
        <begin position="75"/>
        <end position="198"/>
    </location>
</feature>
<dbReference type="PANTHER" id="PTHR47102">
    <property type="entry name" value="PROTEIN BNI1"/>
    <property type="match status" value="1"/>
</dbReference>
<dbReference type="Pfam" id="PF06367">
    <property type="entry name" value="Drf_FH3"/>
    <property type="match status" value="1"/>
</dbReference>
<feature type="coiled-coil region" evidence="2">
    <location>
        <begin position="696"/>
        <end position="733"/>
    </location>
</feature>
<dbReference type="AlphaFoldDB" id="A0A168GDG9"/>
<sequence>MPGVMDINHLLCHPIIHNKPDFNYHHQHSPLSSDTSLPTLFSSQHHHQVLPLPANFDNEEFWQHNRSMSTASVASNTSTCTTNSNHSNGIHSFSPPTDQRQTYRRRVNSESDTKFIAYPNHHQQRQKPASTKRARANSASSLQTRTPWTPSEDDLLQKGKKRGNGQSGATSPRSSIDSFSRKSQGATDTSDEPMPNTDEQIDELFDQMLSRRGLDDEKKKPLKSTLDYKTKWAMIVQDKRAEQSVSGRRLAAPGEQDENAQPLITVLSDLAGEMWSATRDSTARAVERHSNRHSHLAPAGRRVSEAIQPSTSTSTGIPVAVPSTSVAYEGASATDRNSPEYYIRKFMEADLRAVTPALADNLAVSLRTRPLDWVIRFTDLKGLKVIANGLSYLNKKPDSERKGQALELEYGLIKCAKVLVNARWGAREAIVNPDYIHSFVFSIICPQWQSRKIICDILLFLCHCDVPLGHSIVMQGFELLRQHRKDFGIFDSWLKNFEHTLDGTRKVGRSNSMDEFHKVNVYVPPDSHLVEYCISNVSLINALAYIPTEVTDRVYLRSQFKSSGLDRIFNKLERLDDQQLYDQMDKYRRRADNDMDEAFGDEISMYSDISQPNELLELILENIADAPGAFDYLLQTFRSMLLIKGDADKKTHYHQAISEIVANIVLDRRDSVNANELGSAAFGISVNNMIGRFNELDRLQDLARSAEEDREQALRLAAENKDLKDQLATLRRSTSIEPNQRNYKMENIALRALQQQSNKTIAMLQAKLDEKADRVESEADKALPIVSAPIVVGEQWKLAGRKPDTTAPLYPPPPSHDSISSHHQQHIGPGGFVMPGSGPPTSPNQMPADGKMRPTHYLPPLDNEHGMMTDDGKLHKKSLYLPKWLS</sequence>
<dbReference type="EMBL" id="AMYB01000015">
    <property type="protein sequence ID" value="OAC97578.1"/>
    <property type="molecule type" value="Genomic_DNA"/>
</dbReference>
<feature type="compositionally biased region" description="Polar residues" evidence="3">
    <location>
        <begin position="89"/>
        <end position="100"/>
    </location>
</feature>
<dbReference type="PANTHER" id="PTHR47102:SF2">
    <property type="entry name" value="PROTEIN BNI1"/>
    <property type="match status" value="1"/>
</dbReference>
<dbReference type="SMART" id="SM01139">
    <property type="entry name" value="Drf_FH3"/>
    <property type="match status" value="1"/>
</dbReference>
<dbReference type="Proteomes" id="UP000077051">
    <property type="component" value="Unassembled WGS sequence"/>
</dbReference>
<dbReference type="GO" id="GO:0005938">
    <property type="term" value="C:cell cortex"/>
    <property type="evidence" value="ECO:0007669"/>
    <property type="project" value="UniProtKB-ARBA"/>
</dbReference>
<dbReference type="SMART" id="SM01140">
    <property type="entry name" value="Drf_GBD"/>
    <property type="match status" value="1"/>
</dbReference>
<feature type="compositionally biased region" description="Low complexity" evidence="3">
    <location>
        <begin position="75"/>
        <end position="88"/>
    </location>
</feature>
<dbReference type="GO" id="GO:0031267">
    <property type="term" value="F:small GTPase binding"/>
    <property type="evidence" value="ECO:0007669"/>
    <property type="project" value="InterPro"/>
</dbReference>
<evidence type="ECO:0000259" key="4">
    <source>
        <dbReference type="PROSITE" id="PS51232"/>
    </source>
</evidence>
<dbReference type="InterPro" id="IPR016024">
    <property type="entry name" value="ARM-type_fold"/>
</dbReference>
<reference evidence="5 6" key="1">
    <citation type="submission" date="2015-06" db="EMBL/GenBank/DDBJ databases">
        <title>Expansion of signal transduction pathways in fungi by whole-genome duplication.</title>
        <authorList>
            <consortium name="DOE Joint Genome Institute"/>
            <person name="Corrochano L.M."/>
            <person name="Kuo A."/>
            <person name="Marcet-Houben M."/>
            <person name="Polaino S."/>
            <person name="Salamov A."/>
            <person name="Villalobos J.M."/>
            <person name="Alvarez M.I."/>
            <person name="Avalos J."/>
            <person name="Benito E.P."/>
            <person name="Benoit I."/>
            <person name="Burger G."/>
            <person name="Camino L.P."/>
            <person name="Canovas D."/>
            <person name="Cerda-Olmedo E."/>
            <person name="Cheng J.-F."/>
            <person name="Dominguez A."/>
            <person name="Elias M."/>
            <person name="Eslava A.P."/>
            <person name="Glaser F."/>
            <person name="Grimwood J."/>
            <person name="Gutierrez G."/>
            <person name="Heitman J."/>
            <person name="Henrissat B."/>
            <person name="Iturriaga E.A."/>
            <person name="Lang B.F."/>
            <person name="Lavin J.L."/>
            <person name="Lee S."/>
            <person name="Li W."/>
            <person name="Lindquist E."/>
            <person name="Lopez-Garcia S."/>
            <person name="Luque E.M."/>
            <person name="Marcos A.T."/>
            <person name="Martin J."/>
            <person name="Mccluskey K."/>
            <person name="Medina H.R."/>
            <person name="Miralles-Duran A."/>
            <person name="Miyazaki A."/>
            <person name="Munoz-Torres E."/>
            <person name="Oguiza J.A."/>
            <person name="Ohm R."/>
            <person name="Olmedo M."/>
            <person name="Orejas M."/>
            <person name="Ortiz-Castellanos L."/>
            <person name="Pisabarro A.G."/>
            <person name="Rodriguez-Romero J."/>
            <person name="Ruiz-Herrera J."/>
            <person name="Ruiz-Vazquez R."/>
            <person name="Sanz C."/>
            <person name="Schackwitz W."/>
            <person name="Schmutz J."/>
            <person name="Shahriari M."/>
            <person name="Shelest E."/>
            <person name="Silva-Franco F."/>
            <person name="Soanes D."/>
            <person name="Syed K."/>
            <person name="Tagua V.G."/>
            <person name="Talbot N.J."/>
            <person name="Thon M."/>
            <person name="De Vries R.P."/>
            <person name="Wiebenga A."/>
            <person name="Yadav J.S."/>
            <person name="Braun E.L."/>
            <person name="Baker S."/>
            <person name="Garre V."/>
            <person name="Horwitz B."/>
            <person name="Torres-Martinez S."/>
            <person name="Idnurm A."/>
            <person name="Herrera-Estrella A."/>
            <person name="Gabaldon T."/>
            <person name="Grigoriev I.V."/>
        </authorList>
    </citation>
    <scope>NUCLEOTIDE SEQUENCE [LARGE SCALE GENOMIC DNA]</scope>
    <source>
        <strain evidence="5 6">CBS 277.49</strain>
    </source>
</reference>
<evidence type="ECO:0000256" key="2">
    <source>
        <dbReference type="SAM" id="Coils"/>
    </source>
</evidence>
<dbReference type="VEuPathDB" id="FungiDB:MUCCIDRAFT_116309"/>
<dbReference type="Gene3D" id="1.10.238.150">
    <property type="entry name" value="Formin, FH3 diaphanous domain"/>
    <property type="match status" value="1"/>
</dbReference>
<dbReference type="GO" id="GO:0032153">
    <property type="term" value="C:cell division site"/>
    <property type="evidence" value="ECO:0007669"/>
    <property type="project" value="TreeGrafter"/>
</dbReference>